<evidence type="ECO:0000256" key="6">
    <source>
        <dbReference type="PIRSR" id="PIRSR000390-1"/>
    </source>
</evidence>
<dbReference type="PANTHER" id="PTHR30244:SF34">
    <property type="entry name" value="DTDP-4-AMINO-4,6-DIDEOXYGALACTOSE TRANSAMINASE"/>
    <property type="match status" value="1"/>
</dbReference>
<dbReference type="RefSeq" id="WP_116225966.1">
    <property type="nucleotide sequence ID" value="NZ_AP018437.1"/>
</dbReference>
<proteinExistence type="inferred from homology"/>
<dbReference type="InterPro" id="IPR000653">
    <property type="entry name" value="DegT/StrS_aminotransferase"/>
</dbReference>
<evidence type="ECO:0000256" key="7">
    <source>
        <dbReference type="PIRSR" id="PIRSR000390-2"/>
    </source>
</evidence>
<evidence type="ECO:0000256" key="2">
    <source>
        <dbReference type="ARBA" id="ARBA00022576"/>
    </source>
</evidence>
<dbReference type="EMBL" id="QUMS01000004">
    <property type="protein sequence ID" value="REG06268.1"/>
    <property type="molecule type" value="Genomic_DNA"/>
</dbReference>
<evidence type="ECO:0000256" key="1">
    <source>
        <dbReference type="ARBA" id="ARBA00001933"/>
    </source>
</evidence>
<keyword evidence="2" id="KW-0032">Aminotransferase</keyword>
<dbReference type="Gene3D" id="3.40.640.10">
    <property type="entry name" value="Type I PLP-dependent aspartate aminotransferase-like (Major domain)"/>
    <property type="match status" value="1"/>
</dbReference>
<accession>A0A347ZQ22</accession>
<evidence type="ECO:0000256" key="5">
    <source>
        <dbReference type="ARBA" id="ARBA00037999"/>
    </source>
</evidence>
<dbReference type="GO" id="GO:0000271">
    <property type="term" value="P:polysaccharide biosynthetic process"/>
    <property type="evidence" value="ECO:0007669"/>
    <property type="project" value="TreeGrafter"/>
</dbReference>
<reference evidence="9 10" key="1">
    <citation type="submission" date="2018-08" db="EMBL/GenBank/DDBJ databases">
        <title>Genomic Encyclopedia of Type Strains, Phase IV (KMG-IV): sequencing the most valuable type-strain genomes for metagenomic binning, comparative biology and taxonomic classification.</title>
        <authorList>
            <person name="Goeker M."/>
        </authorList>
    </citation>
    <scope>NUCLEOTIDE SEQUENCE [LARGE SCALE GENOMIC DNA]</scope>
    <source>
        <strain evidence="9 10">DSM 23923</strain>
    </source>
</reference>
<dbReference type="Pfam" id="PF01041">
    <property type="entry name" value="DegT_DnrJ_EryC1"/>
    <property type="match status" value="1"/>
</dbReference>
<name>A0A347ZQ22_9CHLR</name>
<dbReference type="AlphaFoldDB" id="A0A347ZQ22"/>
<dbReference type="InterPro" id="IPR015422">
    <property type="entry name" value="PyrdxlP-dep_Trfase_small"/>
</dbReference>
<keyword evidence="3" id="KW-0808">Transferase</keyword>
<dbReference type="CDD" id="cd00616">
    <property type="entry name" value="AHBA_syn"/>
    <property type="match status" value="1"/>
</dbReference>
<evidence type="ECO:0000256" key="8">
    <source>
        <dbReference type="RuleBase" id="RU004508"/>
    </source>
</evidence>
<protein>
    <submittedName>
        <fullName evidence="9">dTDP-4-amino-4,6-dideoxygalactose transaminase</fullName>
    </submittedName>
</protein>
<evidence type="ECO:0000313" key="9">
    <source>
        <dbReference type="EMBL" id="REG06268.1"/>
    </source>
</evidence>
<comment type="cofactor">
    <cofactor evidence="1">
        <name>pyridoxal 5'-phosphate</name>
        <dbReference type="ChEBI" id="CHEBI:597326"/>
    </cofactor>
</comment>
<feature type="modified residue" description="N6-(pyridoxal phosphate)lysine" evidence="7">
    <location>
        <position position="179"/>
    </location>
</feature>
<keyword evidence="4 7" id="KW-0663">Pyridoxal phosphate</keyword>
<dbReference type="InterPro" id="IPR015424">
    <property type="entry name" value="PyrdxlP-dep_Trfase"/>
</dbReference>
<dbReference type="Gene3D" id="3.90.1150.10">
    <property type="entry name" value="Aspartate Aminotransferase, domain 1"/>
    <property type="match status" value="1"/>
</dbReference>
<dbReference type="OrthoDB" id="9810913at2"/>
<evidence type="ECO:0000256" key="3">
    <source>
        <dbReference type="ARBA" id="ARBA00022679"/>
    </source>
</evidence>
<sequence length="357" mass="38936">MISIAKPVIGEEEKKAVLEVLDSGILAQGPRVAAFEKAFAEACGVKHAVATTSGTTALYLALLANGIGAGDEVITSPFTFIASANSVLYVGAKPVFVDIDPRTFNMDVSQIEAVITPKTKAILPIDLYGLCADMGAIMDIAKKHNLLVIEDACQAHTAKFNGKCAGSFGTGAFSLYPTKNMTSAEGGMLTTDDDAVAEEARVLRNHGMRRRYYHDELGYNLRMTDVHAAIGLAQLGKLAGFNAKRRENAAYYDAHLKGVTTPYVPKECEHIYHQYTIRVPEGKRDALREYLKENEIGSEIYYPLPINQQGFYEEMFGKLSFPEAEKAAEEVLSIPVHPSLSQADLDFVVAKINEFMA</sequence>
<gene>
    <name evidence="9" type="ORF">DFR64_2701</name>
</gene>
<comment type="similarity">
    <text evidence="5 8">Belongs to the DegT/DnrJ/EryC1 family.</text>
</comment>
<dbReference type="Proteomes" id="UP000256388">
    <property type="component" value="Unassembled WGS sequence"/>
</dbReference>
<dbReference type="GO" id="GO:0030170">
    <property type="term" value="F:pyridoxal phosphate binding"/>
    <property type="evidence" value="ECO:0007669"/>
    <property type="project" value="TreeGrafter"/>
</dbReference>
<feature type="active site" description="Proton acceptor" evidence="6">
    <location>
        <position position="179"/>
    </location>
</feature>
<dbReference type="SUPFAM" id="SSF53383">
    <property type="entry name" value="PLP-dependent transferases"/>
    <property type="match status" value="1"/>
</dbReference>
<dbReference type="GO" id="GO:0008483">
    <property type="term" value="F:transaminase activity"/>
    <property type="evidence" value="ECO:0007669"/>
    <property type="project" value="UniProtKB-KW"/>
</dbReference>
<dbReference type="FunFam" id="3.40.640.10:FF:000090">
    <property type="entry name" value="Pyridoxal phosphate-dependent aminotransferase"/>
    <property type="match status" value="1"/>
</dbReference>
<dbReference type="InterPro" id="IPR015421">
    <property type="entry name" value="PyrdxlP-dep_Trfase_major"/>
</dbReference>
<organism evidence="9 10">
    <name type="scientific">Pelolinea submarina</name>
    <dbReference type="NCBI Taxonomy" id="913107"/>
    <lineage>
        <taxon>Bacteria</taxon>
        <taxon>Bacillati</taxon>
        <taxon>Chloroflexota</taxon>
        <taxon>Anaerolineae</taxon>
        <taxon>Anaerolineales</taxon>
        <taxon>Anaerolineaceae</taxon>
        <taxon>Pelolinea</taxon>
    </lineage>
</organism>
<keyword evidence="10" id="KW-1185">Reference proteome</keyword>
<dbReference type="PANTHER" id="PTHR30244">
    <property type="entry name" value="TRANSAMINASE"/>
    <property type="match status" value="1"/>
</dbReference>
<evidence type="ECO:0000256" key="4">
    <source>
        <dbReference type="ARBA" id="ARBA00022898"/>
    </source>
</evidence>
<dbReference type="PIRSF" id="PIRSF000390">
    <property type="entry name" value="PLP_StrS"/>
    <property type="match status" value="1"/>
</dbReference>
<comment type="caution">
    <text evidence="9">The sequence shown here is derived from an EMBL/GenBank/DDBJ whole genome shotgun (WGS) entry which is preliminary data.</text>
</comment>
<evidence type="ECO:0000313" key="10">
    <source>
        <dbReference type="Proteomes" id="UP000256388"/>
    </source>
</evidence>